<dbReference type="OrthoDB" id="4554725at2"/>
<comment type="caution">
    <text evidence="2">The sequence shown here is derived from an EMBL/GenBank/DDBJ whole genome shotgun (WGS) entry which is preliminary data.</text>
</comment>
<organism evidence="2 3">
    <name type="scientific">Actinomadura darangshiensis</name>
    <dbReference type="NCBI Taxonomy" id="705336"/>
    <lineage>
        <taxon>Bacteria</taxon>
        <taxon>Bacillati</taxon>
        <taxon>Actinomycetota</taxon>
        <taxon>Actinomycetes</taxon>
        <taxon>Streptosporangiales</taxon>
        <taxon>Thermomonosporaceae</taxon>
        <taxon>Actinomadura</taxon>
    </lineage>
</organism>
<evidence type="ECO:0000259" key="1">
    <source>
        <dbReference type="Pfam" id="PF13569"/>
    </source>
</evidence>
<sequence>MERYPVRAIRVLAAASEENAGDLLTDHLRANSDSLPHVLPGLPGESRATVERLIKAGDRVAEASPDELPRLLVDPPWTRTVQKAKPVVLKGLIMPADQAVVWKAGERDTWLSSDIFYPYPDSWHLGRNERGYGDVGVIPAPQERAERWDRWIARFQAGRVNEDQEWMAGLLAMGPEELVRPALREWVPGEWKHPGGWWSPENWLKVLIARFGLDALPVTLRFARAKPSRGAALLMSFLDGEVAVAMADWLLRTRSMRDVATAWFDRHGPAALPYLVPVAAGKAGKARTAAEYALLFLARREGEEAVLAAARAHGDQAVELVETLLTGDPENLLPRRKIPGDLGVQAETLPQVLLNGRERALPVSSVRHLLTLLAISTPEDPDPGLAGVLAACDDHSLAEFGRALRGHWVEYGADAATAWQFSALGWLGDDEVVHELVPLIREWPGVGLHHHAVRGLDVLAVIGTDLALREIHAISQKVKYKGLKKRAQEKVEQIAAARGLTGEQLGDRLVPDFGLDADGALVLDYGPRRFTAGFDEALKPYVIDENGKFRSTLPKPGVRDDAELAPAAHQRFGRLKKDVRAIAGIQLQRLERAMTTQRRWSLAEFNAFFVRHPLVWHIARRLVWLSEHGDTATAFRLAEDRTFADVDDDVLTPSEDATITIAHPLHLAETLKRWSQVLADYEIQQPFPQLGRDVHTLTDAERDDAELKRFHDRTVPTGKVIGMERRGWQRGTPEDNGIQFWILRPVPGGRAIVVGLDPGIPIGTLDLWPEQRIERVWLNDGTGLTWHSDRGSPLTFSELDPVTASEIINDLTVLTT</sequence>
<dbReference type="InterPro" id="IPR025406">
    <property type="entry name" value="DUF4132"/>
</dbReference>
<reference evidence="2 3" key="1">
    <citation type="submission" date="2019-03" db="EMBL/GenBank/DDBJ databases">
        <title>Draft genome sequences of novel Actinobacteria.</title>
        <authorList>
            <person name="Sahin N."/>
            <person name="Ay H."/>
            <person name="Saygin H."/>
        </authorList>
    </citation>
    <scope>NUCLEOTIDE SEQUENCE [LARGE SCALE GENOMIC DNA]</scope>
    <source>
        <strain evidence="2 3">DSM 45941</strain>
    </source>
</reference>
<name>A0A4R5BLN6_9ACTN</name>
<gene>
    <name evidence="2" type="ORF">E1293_12485</name>
</gene>
<keyword evidence="3" id="KW-1185">Reference proteome</keyword>
<evidence type="ECO:0000313" key="2">
    <source>
        <dbReference type="EMBL" id="TDD84784.1"/>
    </source>
</evidence>
<dbReference type="Proteomes" id="UP000295578">
    <property type="component" value="Unassembled WGS sequence"/>
</dbReference>
<dbReference type="AlphaFoldDB" id="A0A4R5BLN6"/>
<evidence type="ECO:0000313" key="3">
    <source>
        <dbReference type="Proteomes" id="UP000295578"/>
    </source>
</evidence>
<feature type="domain" description="DUF4132" evidence="1">
    <location>
        <begin position="547"/>
        <end position="728"/>
    </location>
</feature>
<protein>
    <submittedName>
        <fullName evidence="2">DUF4132 domain-containing protein</fullName>
    </submittedName>
</protein>
<dbReference type="EMBL" id="SMKY01000042">
    <property type="protein sequence ID" value="TDD84784.1"/>
    <property type="molecule type" value="Genomic_DNA"/>
</dbReference>
<accession>A0A4R5BLN6</accession>
<dbReference type="Pfam" id="PF13569">
    <property type="entry name" value="DUF4132"/>
    <property type="match status" value="1"/>
</dbReference>
<proteinExistence type="predicted"/>